<dbReference type="STRING" id="1748243.Tel_02475"/>
<evidence type="ECO:0000259" key="2">
    <source>
        <dbReference type="SMART" id="SM00867"/>
    </source>
</evidence>
<evidence type="ECO:0000256" key="1">
    <source>
        <dbReference type="SAM" id="SignalP"/>
    </source>
</evidence>
<reference evidence="3" key="1">
    <citation type="submission" date="2015-10" db="EMBL/GenBank/DDBJ databases">
        <title>Description of Candidatus Tenderia electrophaga gen. nov, sp. nov., an Uncultivated Electroautotroph from a Biocathode Enrichment.</title>
        <authorList>
            <person name="Eddie B.J."/>
            <person name="Malanoski A.P."/>
            <person name="Wang Z."/>
            <person name="Hall R.J."/>
            <person name="Oh S.D."/>
            <person name="Heiner C."/>
            <person name="Lin B."/>
            <person name="Strycharz-Glaven S.M."/>
        </authorList>
    </citation>
    <scope>NUCLEOTIDE SEQUENCE [LARGE SCALE GENOMIC DNA]</scope>
    <source>
        <strain evidence="3">NRL1</strain>
    </source>
</reference>
<proteinExistence type="predicted"/>
<organism evidence="3 4">
    <name type="scientific">Candidatus Tenderia electrophaga</name>
    <dbReference type="NCBI Taxonomy" id="1748243"/>
    <lineage>
        <taxon>Bacteria</taxon>
        <taxon>Pseudomonadati</taxon>
        <taxon>Pseudomonadota</taxon>
        <taxon>Gammaproteobacteria</taxon>
        <taxon>Candidatus Tenderiales</taxon>
        <taxon>Candidatus Tenderiaceae</taxon>
        <taxon>Candidatus Tenderia</taxon>
    </lineage>
</organism>
<dbReference type="PANTHER" id="PTHR34406:SF1">
    <property type="entry name" value="PROTEIN YCEI"/>
    <property type="match status" value="1"/>
</dbReference>
<dbReference type="AlphaFoldDB" id="A0A0S2TAB9"/>
<accession>A0A0S2TAB9</accession>
<name>A0A0S2TAB9_9GAMM</name>
<gene>
    <name evidence="3" type="ORF">Tel_02475</name>
</gene>
<dbReference type="InterPro" id="IPR007372">
    <property type="entry name" value="Lipid/polyisoprenoid-bd_YceI"/>
</dbReference>
<evidence type="ECO:0000313" key="3">
    <source>
        <dbReference type="EMBL" id="ALP52096.1"/>
    </source>
</evidence>
<dbReference type="Pfam" id="PF04264">
    <property type="entry name" value="YceI"/>
    <property type="match status" value="1"/>
</dbReference>
<dbReference type="EMBL" id="CP013099">
    <property type="protein sequence ID" value="ALP52096.1"/>
    <property type="molecule type" value="Genomic_DNA"/>
</dbReference>
<dbReference type="Gene3D" id="2.40.128.110">
    <property type="entry name" value="Lipid/polyisoprenoid-binding, YceI-like"/>
    <property type="match status" value="1"/>
</dbReference>
<feature type="domain" description="Lipid/polyisoprenoid-binding YceI-like" evidence="2">
    <location>
        <begin position="21"/>
        <end position="185"/>
    </location>
</feature>
<dbReference type="PANTHER" id="PTHR34406">
    <property type="entry name" value="PROTEIN YCEI"/>
    <property type="match status" value="1"/>
</dbReference>
<dbReference type="Proteomes" id="UP000055136">
    <property type="component" value="Chromosome"/>
</dbReference>
<dbReference type="KEGG" id="tee:Tel_02475"/>
<feature type="chain" id="PRO_5006604797" description="Lipid/polyisoprenoid-binding YceI-like domain-containing protein" evidence="1">
    <location>
        <begin position="19"/>
        <end position="187"/>
    </location>
</feature>
<dbReference type="InterPro" id="IPR036761">
    <property type="entry name" value="TTHA0802/YceI-like_sf"/>
</dbReference>
<keyword evidence="4" id="KW-1185">Reference proteome</keyword>
<dbReference type="SMART" id="SM00867">
    <property type="entry name" value="YceI"/>
    <property type="match status" value="1"/>
</dbReference>
<sequence>MRNVCLAVAMTVSVSAYAAEEYTIDPFHTYPNFEINHLGFSTMHGRFGKTEGELIIDWENNTGEVDIVIDAASVDTGMKKRDDHLRSPDFLNAAEFPEITYESTNVVINDDKTAKVEGELTIMGVSKPVTLDVKSINCGEHPMQKGTFVCGFDAEGKIKRSDFGVTYALPAVGDEMKLHFQVEAKRN</sequence>
<protein>
    <recommendedName>
        <fullName evidence="2">Lipid/polyisoprenoid-binding YceI-like domain-containing protein</fullName>
    </recommendedName>
</protein>
<feature type="signal peptide" evidence="1">
    <location>
        <begin position="1"/>
        <end position="18"/>
    </location>
</feature>
<keyword evidence="1" id="KW-0732">Signal</keyword>
<dbReference type="SUPFAM" id="SSF101874">
    <property type="entry name" value="YceI-like"/>
    <property type="match status" value="1"/>
</dbReference>
<evidence type="ECO:0000313" key="4">
    <source>
        <dbReference type="Proteomes" id="UP000055136"/>
    </source>
</evidence>